<protein>
    <submittedName>
        <fullName evidence="1">Uncharacterized protein</fullName>
    </submittedName>
</protein>
<dbReference type="eggNOG" id="ENOG50335R0">
    <property type="taxonomic scope" value="Bacteria"/>
</dbReference>
<dbReference type="HOGENOM" id="CLU_1925191_0_0_11"/>
<keyword evidence="2" id="KW-1185">Reference proteome</keyword>
<dbReference type="AlphaFoldDB" id="I4EWA5"/>
<evidence type="ECO:0000313" key="1">
    <source>
        <dbReference type="EMBL" id="CCH87668.1"/>
    </source>
</evidence>
<reference evidence="1 2" key="1">
    <citation type="journal article" date="2012" name="J. Bacteriol.">
        <title>Genome Sequence of Radiation-Resistant Modestobacter marinus Strain BC501, a Representative Actinobacterium That Thrives on Calcareous Stone Surfaces.</title>
        <authorList>
            <person name="Normand P."/>
            <person name="Gury J."/>
            <person name="Pujic P."/>
            <person name="Chouaia B."/>
            <person name="Crotti E."/>
            <person name="Brusetti L."/>
            <person name="Daffonchio D."/>
            <person name="Vacherie B."/>
            <person name="Barbe V."/>
            <person name="Medigue C."/>
            <person name="Calteau A."/>
            <person name="Ghodhbane-Gtari F."/>
            <person name="Essoussi I."/>
            <person name="Nouioui I."/>
            <person name="Abbassi-Ghozzi I."/>
            <person name="Gtari M."/>
        </authorList>
    </citation>
    <scope>NUCLEOTIDE SEQUENCE [LARGE SCALE GENOMIC DNA]</scope>
    <source>
        <strain evidence="2">BC 501</strain>
    </source>
</reference>
<dbReference type="EMBL" id="FO203431">
    <property type="protein sequence ID" value="CCH87668.1"/>
    <property type="molecule type" value="Genomic_DNA"/>
</dbReference>
<gene>
    <name evidence="1" type="ordered locus">MODMU_2234</name>
</gene>
<dbReference type="KEGG" id="mmar:MODMU_2234"/>
<dbReference type="InterPro" id="IPR045677">
    <property type="entry name" value="DUF6197"/>
</dbReference>
<sequence>MVRAPATSRRRAGQDPGVQRATCLVGAVVVAAGGRAAVGGQPAQRSLDLLWHTLHQATDPGPVRWCPGPALRMLQVQDLTRWNDAAGRSPEEVRGLLDAAIGRLTRELQLGGRGQAAASAALSLTGSSSRP</sequence>
<dbReference type="Proteomes" id="UP000006461">
    <property type="component" value="Chromosome"/>
</dbReference>
<organism evidence="1 2">
    <name type="scientific">Modestobacter italicus (strain DSM 44449 / CECT 9708 / BC 501)</name>
    <dbReference type="NCBI Taxonomy" id="2732864"/>
    <lineage>
        <taxon>Bacteria</taxon>
        <taxon>Bacillati</taxon>
        <taxon>Actinomycetota</taxon>
        <taxon>Actinomycetes</taxon>
        <taxon>Geodermatophilales</taxon>
        <taxon>Geodermatophilaceae</taxon>
        <taxon>Modestobacter</taxon>
    </lineage>
</organism>
<proteinExistence type="predicted"/>
<dbReference type="Pfam" id="PF19698">
    <property type="entry name" value="DUF6197"/>
    <property type="match status" value="1"/>
</dbReference>
<evidence type="ECO:0000313" key="2">
    <source>
        <dbReference type="Proteomes" id="UP000006461"/>
    </source>
</evidence>
<name>I4EWA5_MODI5</name>
<accession>I4EWA5</accession>
<dbReference type="STRING" id="477641.MODMU_2234"/>